<reference evidence="3" key="1">
    <citation type="submission" date="2015-06" db="UniProtKB">
        <authorList>
            <consortium name="EnsemblPlants"/>
        </authorList>
    </citation>
    <scope>IDENTIFICATION</scope>
</reference>
<protein>
    <submittedName>
        <fullName evidence="3">Disease resistance protein RGA2</fullName>
    </submittedName>
</protein>
<evidence type="ECO:0000256" key="1">
    <source>
        <dbReference type="ARBA" id="ARBA00022737"/>
    </source>
</evidence>
<sequence length="290" mass="33096">MRFRVHDTILDFIISKSVEENFVTFVGVPGITVGTQRKVRRLSLQVGNKRKLFLLRDLILSHVRSFNTFGDSMEIPSLDEFMHLRVLDFGGCRQLENHHLVNIGRLFHLKYLNLRHLGVSELPEQIKHLQCLETLDLRDTNVRELPRAVVNLISLVHLLVDNGVTFPDGVLKMQALEILKQVKALGQSFNFLQELGQLKNLRKIYLDMFDVPAIGVTKECSKSFIAYHSLRNLGTQNLRSVTIWNGGDFLLEPWYPAPRSLDREANYLALHSSSCSRVGGFPRQPAEVTP</sequence>
<feature type="domain" description="Disease resistance R13L4/SHOC-2-like LRR" evidence="2">
    <location>
        <begin position="62"/>
        <end position="263"/>
    </location>
</feature>
<organism evidence="3">
    <name type="scientific">Aegilops tauschii</name>
    <name type="common">Tausch's goatgrass</name>
    <name type="synonym">Aegilops squarrosa</name>
    <dbReference type="NCBI Taxonomy" id="37682"/>
    <lineage>
        <taxon>Eukaryota</taxon>
        <taxon>Viridiplantae</taxon>
        <taxon>Streptophyta</taxon>
        <taxon>Embryophyta</taxon>
        <taxon>Tracheophyta</taxon>
        <taxon>Spermatophyta</taxon>
        <taxon>Magnoliopsida</taxon>
        <taxon>Liliopsida</taxon>
        <taxon>Poales</taxon>
        <taxon>Poaceae</taxon>
        <taxon>BOP clade</taxon>
        <taxon>Pooideae</taxon>
        <taxon>Triticodae</taxon>
        <taxon>Triticeae</taxon>
        <taxon>Triticinae</taxon>
        <taxon>Aegilops</taxon>
    </lineage>
</organism>
<dbReference type="SUPFAM" id="SSF52058">
    <property type="entry name" value="L domain-like"/>
    <property type="match status" value="1"/>
</dbReference>
<evidence type="ECO:0000259" key="2">
    <source>
        <dbReference type="Pfam" id="PF23598"/>
    </source>
</evidence>
<dbReference type="EnsemblPlants" id="EMT01111">
    <property type="protein sequence ID" value="EMT01111"/>
    <property type="gene ID" value="F775_20652"/>
</dbReference>
<evidence type="ECO:0000313" key="3">
    <source>
        <dbReference type="EnsemblPlants" id="EMT01111"/>
    </source>
</evidence>
<name>R7W3I2_AEGTA</name>
<dbReference type="InterPro" id="IPR055414">
    <property type="entry name" value="LRR_R13L4/SHOC2-like"/>
</dbReference>
<dbReference type="PANTHER" id="PTHR47186">
    <property type="entry name" value="LEUCINE-RICH REPEAT-CONTAINING PROTEIN 57"/>
    <property type="match status" value="1"/>
</dbReference>
<dbReference type="ExpressionAtlas" id="R7W3I2">
    <property type="expression patterns" value="baseline"/>
</dbReference>
<dbReference type="Gene3D" id="3.80.10.10">
    <property type="entry name" value="Ribonuclease Inhibitor"/>
    <property type="match status" value="1"/>
</dbReference>
<dbReference type="AlphaFoldDB" id="R7W3I2"/>
<accession>R7W3I2</accession>
<dbReference type="Pfam" id="PF23598">
    <property type="entry name" value="LRR_14"/>
    <property type="match status" value="1"/>
</dbReference>
<proteinExistence type="predicted"/>
<keyword evidence="1" id="KW-0677">Repeat</keyword>
<dbReference type="PANTHER" id="PTHR47186:SF22">
    <property type="entry name" value="OS11G0589401 PROTEIN"/>
    <property type="match status" value="1"/>
</dbReference>
<dbReference type="InterPro" id="IPR032675">
    <property type="entry name" value="LRR_dom_sf"/>
</dbReference>